<reference evidence="1" key="2">
    <citation type="submission" date="2022-01" db="EMBL/GenBank/DDBJ databases">
        <authorList>
            <person name="Yamashiro T."/>
            <person name="Shiraishi A."/>
            <person name="Satake H."/>
            <person name="Nakayama K."/>
        </authorList>
    </citation>
    <scope>NUCLEOTIDE SEQUENCE</scope>
</reference>
<evidence type="ECO:0000313" key="2">
    <source>
        <dbReference type="Proteomes" id="UP001151760"/>
    </source>
</evidence>
<proteinExistence type="predicted"/>
<accession>A0ABQ5BM70</accession>
<evidence type="ECO:0000313" key="1">
    <source>
        <dbReference type="EMBL" id="GJT15806.1"/>
    </source>
</evidence>
<comment type="caution">
    <text evidence="1">The sequence shown here is derived from an EMBL/GenBank/DDBJ whole genome shotgun (WGS) entry which is preliminary data.</text>
</comment>
<organism evidence="1 2">
    <name type="scientific">Tanacetum coccineum</name>
    <dbReference type="NCBI Taxonomy" id="301880"/>
    <lineage>
        <taxon>Eukaryota</taxon>
        <taxon>Viridiplantae</taxon>
        <taxon>Streptophyta</taxon>
        <taxon>Embryophyta</taxon>
        <taxon>Tracheophyta</taxon>
        <taxon>Spermatophyta</taxon>
        <taxon>Magnoliopsida</taxon>
        <taxon>eudicotyledons</taxon>
        <taxon>Gunneridae</taxon>
        <taxon>Pentapetalae</taxon>
        <taxon>asterids</taxon>
        <taxon>campanulids</taxon>
        <taxon>Asterales</taxon>
        <taxon>Asteraceae</taxon>
        <taxon>Asteroideae</taxon>
        <taxon>Anthemideae</taxon>
        <taxon>Anthemidinae</taxon>
        <taxon>Tanacetum</taxon>
    </lineage>
</organism>
<protein>
    <submittedName>
        <fullName evidence="1">Uncharacterized protein</fullName>
    </submittedName>
</protein>
<name>A0ABQ5BM70_9ASTR</name>
<dbReference type="Proteomes" id="UP001151760">
    <property type="component" value="Unassembled WGS sequence"/>
</dbReference>
<keyword evidence="2" id="KW-1185">Reference proteome</keyword>
<reference evidence="1" key="1">
    <citation type="journal article" date="2022" name="Int. J. Mol. Sci.">
        <title>Draft Genome of Tanacetum Coccineum: Genomic Comparison of Closely Related Tanacetum-Family Plants.</title>
        <authorList>
            <person name="Yamashiro T."/>
            <person name="Shiraishi A."/>
            <person name="Nakayama K."/>
            <person name="Satake H."/>
        </authorList>
    </citation>
    <scope>NUCLEOTIDE SEQUENCE</scope>
</reference>
<sequence>MAEMFVLKFHHLSDYDEEEETEEDDNLNETDNDPEIFKIEGNLFDFETPLCEAFNEFNYLLKIDTDLFTYNVQNFKTYDEYERELNNDIARGLEETWLKNGVPYQLCECLQDRAIYSYGNIWTGPYVNMKTEKTSDPYLDVNRIFGRNYEASNVSDTQENQGHEEHIDNLTPEPSNCKIKRFEMMKYSFNDDEVYITIKESGYLNHSKDSLDAYRELLRLIDEGWVMTTPDR</sequence>
<gene>
    <name evidence="1" type="ORF">Tco_0874512</name>
</gene>
<dbReference type="EMBL" id="BQNB010013425">
    <property type="protein sequence ID" value="GJT15806.1"/>
    <property type="molecule type" value="Genomic_DNA"/>
</dbReference>